<feature type="compositionally biased region" description="Basic and acidic residues" evidence="1">
    <location>
        <begin position="53"/>
        <end position="76"/>
    </location>
</feature>
<evidence type="ECO:0000313" key="3">
    <source>
        <dbReference type="EMBL" id="BBM82974.1"/>
    </source>
</evidence>
<evidence type="ECO:0000256" key="2">
    <source>
        <dbReference type="SAM" id="Phobius"/>
    </source>
</evidence>
<dbReference type="AlphaFoldDB" id="A0A5S9IJQ9"/>
<feature type="transmembrane region" description="Helical" evidence="2">
    <location>
        <begin position="12"/>
        <end position="35"/>
    </location>
</feature>
<proteinExistence type="predicted"/>
<keyword evidence="4" id="KW-1185">Reference proteome</keyword>
<feature type="region of interest" description="Disordered" evidence="1">
    <location>
        <begin position="47"/>
        <end position="76"/>
    </location>
</feature>
<gene>
    <name evidence="3" type="ORF">UABAM_01317</name>
</gene>
<dbReference type="RefSeq" id="WP_151967199.1">
    <property type="nucleotide sequence ID" value="NZ_AP019860.1"/>
</dbReference>
<dbReference type="EMBL" id="AP019860">
    <property type="protein sequence ID" value="BBM82974.1"/>
    <property type="molecule type" value="Genomic_DNA"/>
</dbReference>
<protein>
    <submittedName>
        <fullName evidence="3">Uncharacterized protein</fullName>
    </submittedName>
</protein>
<evidence type="ECO:0000256" key="1">
    <source>
        <dbReference type="SAM" id="MobiDB-lite"/>
    </source>
</evidence>
<organism evidence="3 4">
    <name type="scientific">Uabimicrobium amorphum</name>
    <dbReference type="NCBI Taxonomy" id="2596890"/>
    <lineage>
        <taxon>Bacteria</taxon>
        <taxon>Pseudomonadati</taxon>
        <taxon>Planctomycetota</taxon>
        <taxon>Candidatus Uabimicrobiia</taxon>
        <taxon>Candidatus Uabimicrobiales</taxon>
        <taxon>Candidatus Uabimicrobiaceae</taxon>
        <taxon>Candidatus Uabimicrobium</taxon>
    </lineage>
</organism>
<accession>A0A5S9IJQ9</accession>
<reference evidence="3 4" key="1">
    <citation type="submission" date="2019-08" db="EMBL/GenBank/DDBJ databases">
        <title>Complete genome sequence of Candidatus Uab amorphum.</title>
        <authorList>
            <person name="Shiratori T."/>
            <person name="Suzuki S."/>
            <person name="Kakizawa Y."/>
            <person name="Ishida K."/>
        </authorList>
    </citation>
    <scope>NUCLEOTIDE SEQUENCE [LARGE SCALE GENOMIC DNA]</scope>
    <source>
        <strain evidence="3 4">SRT547</strain>
    </source>
</reference>
<dbReference type="Proteomes" id="UP000326354">
    <property type="component" value="Chromosome"/>
</dbReference>
<name>A0A5S9IJQ9_UABAM</name>
<keyword evidence="2" id="KW-1133">Transmembrane helix</keyword>
<dbReference type="KEGG" id="uam:UABAM_01317"/>
<keyword evidence="2" id="KW-0472">Membrane</keyword>
<sequence length="131" mass="15606">MSNEQVKQSKSMVYFEGAGCFLFFITLIVGFFFLAMKTYKMYSENEQTISQKKQNENLDKEEGEKTSSRKQIEEKQGDDKVFENFVRLVQSAQTEDRVNEIVDNFSRIPLNRYDRERMIQFAESRIEELRK</sequence>
<evidence type="ECO:0000313" key="4">
    <source>
        <dbReference type="Proteomes" id="UP000326354"/>
    </source>
</evidence>
<keyword evidence="2" id="KW-0812">Transmembrane</keyword>